<dbReference type="Pfam" id="PF25231">
    <property type="entry name" value="DUF7847"/>
    <property type="match status" value="1"/>
</dbReference>
<keyword evidence="1" id="KW-0812">Transmembrane</keyword>
<sequence length="256" mass="27651">MSNLNENVVGQFNVGNTLGTTFSVFLKRFIPLNLLVLIFQLPMLIWSVSSGLFTASVENPETVFNDFGNQFVWIMIVSTILSFASAAAVVYGVFLDITGRNISIGECLSKSLSVLVPVILSGLIAYIAILIGTVLLIVPGIFAAICFFVVIPVVVVERPGVFASLGRSADLTKGNRWSILGLFLIIMVIAIVLGFISNFITIFFVSTSLNVFAIVISTVVQVITTTFFLIVSAVTYNNLRNSKEGVSSNEIASVFD</sequence>
<keyword evidence="1" id="KW-0472">Membrane</keyword>
<feature type="transmembrane region" description="Helical" evidence="1">
    <location>
        <begin position="107"/>
        <end position="129"/>
    </location>
</feature>
<dbReference type="STRING" id="1489064.WH96_16415"/>
<proteinExistence type="predicted"/>
<evidence type="ECO:0000256" key="1">
    <source>
        <dbReference type="SAM" id="Phobius"/>
    </source>
</evidence>
<dbReference type="OrthoDB" id="7472950at2"/>
<accession>A0A0H2MBQ1</accession>
<dbReference type="RefSeq" id="WP_047765311.1">
    <property type="nucleotide sequence ID" value="NZ_LAQL01000012.1"/>
</dbReference>
<feature type="transmembrane region" description="Helical" evidence="1">
    <location>
        <begin position="211"/>
        <end position="234"/>
    </location>
</feature>
<feature type="transmembrane region" description="Helical" evidence="1">
    <location>
        <begin position="177"/>
        <end position="205"/>
    </location>
</feature>
<keyword evidence="4" id="KW-1185">Reference proteome</keyword>
<feature type="transmembrane region" description="Helical" evidence="1">
    <location>
        <begin position="73"/>
        <end position="95"/>
    </location>
</feature>
<evidence type="ECO:0000313" key="3">
    <source>
        <dbReference type="EMBL" id="KLN59631.1"/>
    </source>
</evidence>
<name>A0A0H2MBQ1_9PROT</name>
<dbReference type="Proteomes" id="UP000035444">
    <property type="component" value="Unassembled WGS sequence"/>
</dbReference>
<gene>
    <name evidence="3" type="ORF">WH96_16415</name>
</gene>
<evidence type="ECO:0000259" key="2">
    <source>
        <dbReference type="Pfam" id="PF25231"/>
    </source>
</evidence>
<feature type="transmembrane region" description="Helical" evidence="1">
    <location>
        <begin position="135"/>
        <end position="156"/>
    </location>
</feature>
<comment type="caution">
    <text evidence="3">The sequence shown here is derived from an EMBL/GenBank/DDBJ whole genome shotgun (WGS) entry which is preliminary data.</text>
</comment>
<protein>
    <recommendedName>
        <fullName evidence="2">DUF7847 domain-containing protein</fullName>
    </recommendedName>
</protein>
<evidence type="ECO:0000313" key="4">
    <source>
        <dbReference type="Proteomes" id="UP000035444"/>
    </source>
</evidence>
<dbReference type="PATRIC" id="fig|1489064.4.peg.264"/>
<dbReference type="AlphaFoldDB" id="A0A0H2MBQ1"/>
<dbReference type="InterPro" id="IPR057169">
    <property type="entry name" value="DUF7847"/>
</dbReference>
<feature type="domain" description="DUF7847" evidence="2">
    <location>
        <begin position="73"/>
        <end position="239"/>
    </location>
</feature>
<dbReference type="EMBL" id="LAQL01000012">
    <property type="protein sequence ID" value="KLN59631.1"/>
    <property type="molecule type" value="Genomic_DNA"/>
</dbReference>
<feature type="transmembrane region" description="Helical" evidence="1">
    <location>
        <begin position="32"/>
        <end position="53"/>
    </location>
</feature>
<keyword evidence="1" id="KW-1133">Transmembrane helix</keyword>
<organism evidence="3 4">
    <name type="scientific">Kiloniella spongiae</name>
    <dbReference type="NCBI Taxonomy" id="1489064"/>
    <lineage>
        <taxon>Bacteria</taxon>
        <taxon>Pseudomonadati</taxon>
        <taxon>Pseudomonadota</taxon>
        <taxon>Alphaproteobacteria</taxon>
        <taxon>Rhodospirillales</taxon>
        <taxon>Kiloniellaceae</taxon>
        <taxon>Kiloniella</taxon>
    </lineage>
</organism>
<reference evidence="3 4" key="1">
    <citation type="submission" date="2015-03" db="EMBL/GenBank/DDBJ databases">
        <title>Genome Sequence of Kiloniella spongiae MEBiC09566, isolated from a marine sponge.</title>
        <authorList>
            <person name="Shao Z."/>
            <person name="Wang L."/>
            <person name="Li X."/>
        </authorList>
    </citation>
    <scope>NUCLEOTIDE SEQUENCE [LARGE SCALE GENOMIC DNA]</scope>
    <source>
        <strain evidence="3 4">MEBiC09566</strain>
    </source>
</reference>